<dbReference type="Proteomes" id="UP001153269">
    <property type="component" value="Unassembled WGS sequence"/>
</dbReference>
<protein>
    <submittedName>
        <fullName evidence="1">Uncharacterized protein</fullName>
    </submittedName>
</protein>
<accession>A0A9N7UFN4</accession>
<evidence type="ECO:0000313" key="1">
    <source>
        <dbReference type="EMBL" id="CAB1429940.1"/>
    </source>
</evidence>
<gene>
    <name evidence="1" type="ORF">PLEPLA_LOCUS17920</name>
</gene>
<sequence>MAAVTEKQAERDEGHFFIPRSDCPKPILCDFVAGAQDHDILKAPVYFENDGSSSSPSLPPSSSSRPPSFLLFFLRSCLKINHLQRRDHAEPSHRPEPLLSALATLILPAAPHLRWAVLDANVHARYLTCQGSEGDGCGPETPV</sequence>
<keyword evidence="2" id="KW-1185">Reference proteome</keyword>
<comment type="caution">
    <text evidence="1">The sequence shown here is derived from an EMBL/GenBank/DDBJ whole genome shotgun (WGS) entry which is preliminary data.</text>
</comment>
<proteinExistence type="predicted"/>
<name>A0A9N7UFN4_PLEPL</name>
<evidence type="ECO:0000313" key="2">
    <source>
        <dbReference type="Proteomes" id="UP001153269"/>
    </source>
</evidence>
<reference evidence="1" key="1">
    <citation type="submission" date="2020-03" db="EMBL/GenBank/DDBJ databases">
        <authorList>
            <person name="Weist P."/>
        </authorList>
    </citation>
    <scope>NUCLEOTIDE SEQUENCE</scope>
</reference>
<dbReference type="EMBL" id="CADEAL010001188">
    <property type="protein sequence ID" value="CAB1429940.1"/>
    <property type="molecule type" value="Genomic_DNA"/>
</dbReference>
<dbReference type="AlphaFoldDB" id="A0A9N7UFN4"/>
<organism evidence="1 2">
    <name type="scientific">Pleuronectes platessa</name>
    <name type="common">European plaice</name>
    <dbReference type="NCBI Taxonomy" id="8262"/>
    <lineage>
        <taxon>Eukaryota</taxon>
        <taxon>Metazoa</taxon>
        <taxon>Chordata</taxon>
        <taxon>Craniata</taxon>
        <taxon>Vertebrata</taxon>
        <taxon>Euteleostomi</taxon>
        <taxon>Actinopterygii</taxon>
        <taxon>Neopterygii</taxon>
        <taxon>Teleostei</taxon>
        <taxon>Neoteleostei</taxon>
        <taxon>Acanthomorphata</taxon>
        <taxon>Carangaria</taxon>
        <taxon>Pleuronectiformes</taxon>
        <taxon>Pleuronectoidei</taxon>
        <taxon>Pleuronectidae</taxon>
        <taxon>Pleuronectes</taxon>
    </lineage>
</organism>